<dbReference type="PANTHER" id="PTHR42893">
    <property type="entry name" value="PROTEIN DETOXIFICATION 44, CHLOROPLASTIC-RELATED"/>
    <property type="match status" value="1"/>
</dbReference>
<feature type="transmembrane region" description="Helical" evidence="6">
    <location>
        <begin position="317"/>
        <end position="339"/>
    </location>
</feature>
<evidence type="ECO:0000256" key="1">
    <source>
        <dbReference type="ARBA" id="ARBA00004141"/>
    </source>
</evidence>
<feature type="transmembrane region" description="Helical" evidence="6">
    <location>
        <begin position="49"/>
        <end position="69"/>
    </location>
</feature>
<feature type="transmembrane region" description="Helical" evidence="6">
    <location>
        <begin position="392"/>
        <end position="411"/>
    </location>
</feature>
<dbReference type="EMBL" id="QWJJ01000008">
    <property type="protein sequence ID" value="RII38771.1"/>
    <property type="molecule type" value="Genomic_DNA"/>
</dbReference>
<evidence type="ECO:0000256" key="5">
    <source>
        <dbReference type="ARBA" id="ARBA00023136"/>
    </source>
</evidence>
<feature type="transmembrane region" description="Helical" evidence="6">
    <location>
        <begin position="206"/>
        <end position="226"/>
    </location>
</feature>
<keyword evidence="8" id="KW-1185">Reference proteome</keyword>
<comment type="caution">
    <text evidence="7">The sequence shown here is derived from an EMBL/GenBank/DDBJ whole genome shotgun (WGS) entry which is preliminary data.</text>
</comment>
<name>A0A399J0H6_9RHOB</name>
<evidence type="ECO:0000256" key="3">
    <source>
        <dbReference type="ARBA" id="ARBA00022692"/>
    </source>
</evidence>
<dbReference type="InterPro" id="IPR002528">
    <property type="entry name" value="MATE_fam"/>
</dbReference>
<protein>
    <submittedName>
        <fullName evidence="7">MATE family efflux transporter</fullName>
    </submittedName>
</protein>
<comment type="subcellular location">
    <subcellularLocation>
        <location evidence="1">Membrane</location>
        <topology evidence="1">Multi-pass membrane protein</topology>
    </subcellularLocation>
</comment>
<feature type="transmembrane region" description="Helical" evidence="6">
    <location>
        <begin position="21"/>
        <end position="43"/>
    </location>
</feature>
<feature type="transmembrane region" description="Helical" evidence="6">
    <location>
        <begin position="141"/>
        <end position="161"/>
    </location>
</feature>
<keyword evidence="3 6" id="KW-0812">Transmembrane</keyword>
<feature type="transmembrane region" description="Helical" evidence="6">
    <location>
        <begin position="99"/>
        <end position="121"/>
    </location>
</feature>
<dbReference type="AlphaFoldDB" id="A0A399J0H6"/>
<dbReference type="InterPro" id="IPR044644">
    <property type="entry name" value="DinF-like"/>
</dbReference>
<feature type="transmembrane region" description="Helical" evidence="6">
    <location>
        <begin position="247"/>
        <end position="266"/>
    </location>
</feature>
<keyword evidence="5 6" id="KW-0472">Membrane</keyword>
<sequence length="445" mass="47273">MSLGQAVEARTPLTHARVLRIAIPIVLANATVPILGAVDTGVIGQLGEAAPIGAVGIGAVILATFYWVFGFLRMGTTGLTANAAGAGDTPEVAALLTRALMIGLGAGLVIIVAQVPLFWIAFRASPASAEVEALARSYMGIRIFSAPAAIALYGLTGWLIAQERTGAVLAVQLAMNGVNIGLDLLFVLQLEWGVEGVALATLISEWAGLGLGFWLCRGAFAVPAWRDWARVFDRTRLTRMALVNRDILLRSLMLQGIVVSFMFLGSNFGDVQLAANQVLMQFLLFTAFALDGFAFAAEALVGQSMGRGERDSLRRSVVLSGGWGLVICVVMSLAFWIFGGMIIDLMTSAPDVRIGARRFLPWIIAAPVFGVWAWMLDGVFIGATRAGDMRNMMAISLVVYVASVAVLVPAFGNHGLWASYLISFVARGVTLGLRYPALEAQVRAG</sequence>
<proteinExistence type="inferred from homology"/>
<evidence type="ECO:0000256" key="2">
    <source>
        <dbReference type="ARBA" id="ARBA00010199"/>
    </source>
</evidence>
<dbReference type="GO" id="GO:0005886">
    <property type="term" value="C:plasma membrane"/>
    <property type="evidence" value="ECO:0007669"/>
    <property type="project" value="TreeGrafter"/>
</dbReference>
<dbReference type="NCBIfam" id="TIGR00797">
    <property type="entry name" value="matE"/>
    <property type="match status" value="1"/>
</dbReference>
<feature type="transmembrane region" description="Helical" evidence="6">
    <location>
        <begin position="278"/>
        <end position="297"/>
    </location>
</feature>
<dbReference type="GO" id="GO:0042910">
    <property type="term" value="F:xenobiotic transmembrane transporter activity"/>
    <property type="evidence" value="ECO:0007669"/>
    <property type="project" value="InterPro"/>
</dbReference>
<keyword evidence="4 6" id="KW-1133">Transmembrane helix</keyword>
<dbReference type="GO" id="GO:0015297">
    <property type="term" value="F:antiporter activity"/>
    <property type="evidence" value="ECO:0007669"/>
    <property type="project" value="InterPro"/>
</dbReference>
<dbReference type="OrthoDB" id="9789527at2"/>
<evidence type="ECO:0000313" key="7">
    <source>
        <dbReference type="EMBL" id="RII38771.1"/>
    </source>
</evidence>
<feature type="transmembrane region" description="Helical" evidence="6">
    <location>
        <begin position="173"/>
        <end position="194"/>
    </location>
</feature>
<organism evidence="7 8">
    <name type="scientific">Pseudooceanicola sediminis</name>
    <dbReference type="NCBI Taxonomy" id="2211117"/>
    <lineage>
        <taxon>Bacteria</taxon>
        <taxon>Pseudomonadati</taxon>
        <taxon>Pseudomonadota</taxon>
        <taxon>Alphaproteobacteria</taxon>
        <taxon>Rhodobacterales</taxon>
        <taxon>Paracoccaceae</taxon>
        <taxon>Pseudooceanicola</taxon>
    </lineage>
</organism>
<dbReference type="Pfam" id="PF01554">
    <property type="entry name" value="MatE"/>
    <property type="match status" value="2"/>
</dbReference>
<evidence type="ECO:0000313" key="8">
    <source>
        <dbReference type="Proteomes" id="UP000265848"/>
    </source>
</evidence>
<gene>
    <name evidence="7" type="ORF">DL237_11045</name>
</gene>
<dbReference type="PANTHER" id="PTHR42893:SF46">
    <property type="entry name" value="PROTEIN DETOXIFICATION 44, CHLOROPLASTIC"/>
    <property type="match status" value="1"/>
</dbReference>
<dbReference type="RefSeq" id="WP_119399118.1">
    <property type="nucleotide sequence ID" value="NZ_QWJJ01000008.1"/>
</dbReference>
<comment type="similarity">
    <text evidence="2">Belongs to the multi antimicrobial extrusion (MATE) (TC 2.A.66.1) family.</text>
</comment>
<dbReference type="CDD" id="cd13136">
    <property type="entry name" value="MATE_DinF_like"/>
    <property type="match status" value="1"/>
</dbReference>
<dbReference type="Proteomes" id="UP000265848">
    <property type="component" value="Unassembled WGS sequence"/>
</dbReference>
<evidence type="ECO:0000256" key="4">
    <source>
        <dbReference type="ARBA" id="ARBA00022989"/>
    </source>
</evidence>
<reference evidence="7 8" key="1">
    <citation type="submission" date="2018-08" db="EMBL/GenBank/DDBJ databases">
        <title>Pseudooceanicola sediminis CY03 in the family Rhodobacteracea.</title>
        <authorList>
            <person name="Zhang Y.-J."/>
        </authorList>
    </citation>
    <scope>NUCLEOTIDE SEQUENCE [LARGE SCALE GENOMIC DNA]</scope>
    <source>
        <strain evidence="7 8">CY03</strain>
    </source>
</reference>
<feature type="transmembrane region" description="Helical" evidence="6">
    <location>
        <begin position="359"/>
        <end position="380"/>
    </location>
</feature>
<evidence type="ECO:0000256" key="6">
    <source>
        <dbReference type="SAM" id="Phobius"/>
    </source>
</evidence>
<accession>A0A399J0H6</accession>
<feature type="transmembrane region" description="Helical" evidence="6">
    <location>
        <begin position="417"/>
        <end position="435"/>
    </location>
</feature>